<reference evidence="3" key="1">
    <citation type="journal article" date="2019" name="Int. J. Syst. Evol. Microbiol.">
        <title>The Global Catalogue of Microorganisms (GCM) 10K type strain sequencing project: providing services to taxonomists for standard genome sequencing and annotation.</title>
        <authorList>
            <consortium name="The Broad Institute Genomics Platform"/>
            <consortium name="The Broad Institute Genome Sequencing Center for Infectious Disease"/>
            <person name="Wu L."/>
            <person name="Ma J."/>
        </authorList>
    </citation>
    <scope>NUCLEOTIDE SEQUENCE [LARGE SCALE GENOMIC DNA]</scope>
    <source>
        <strain evidence="3">JCM 17316</strain>
    </source>
</reference>
<dbReference type="EMBL" id="BAABDO010000183">
    <property type="protein sequence ID" value="GAA3507968.1"/>
    <property type="molecule type" value="Genomic_DNA"/>
</dbReference>
<keyword evidence="3" id="KW-1185">Reference proteome</keyword>
<keyword evidence="1" id="KW-1133">Transmembrane helix</keyword>
<evidence type="ECO:0000313" key="3">
    <source>
        <dbReference type="Proteomes" id="UP001500266"/>
    </source>
</evidence>
<evidence type="ECO:0000256" key="1">
    <source>
        <dbReference type="SAM" id="Phobius"/>
    </source>
</evidence>
<accession>A0ABP6UKQ6</accession>
<name>A0ABP6UKQ6_9ACTN</name>
<evidence type="ECO:0000313" key="2">
    <source>
        <dbReference type="EMBL" id="GAA3507968.1"/>
    </source>
</evidence>
<keyword evidence="1" id="KW-0472">Membrane</keyword>
<feature type="transmembrane region" description="Helical" evidence="1">
    <location>
        <begin position="6"/>
        <end position="26"/>
    </location>
</feature>
<dbReference type="Proteomes" id="UP001500266">
    <property type="component" value="Unassembled WGS sequence"/>
</dbReference>
<keyword evidence="1" id="KW-0812">Transmembrane</keyword>
<gene>
    <name evidence="2" type="ORF">GCM10022416_61510</name>
</gene>
<comment type="caution">
    <text evidence="2">The sequence shown here is derived from an EMBL/GenBank/DDBJ whole genome shotgun (WGS) entry which is preliminary data.</text>
</comment>
<protein>
    <submittedName>
        <fullName evidence="2">Uncharacterized protein</fullName>
    </submittedName>
</protein>
<sequence>MKKGSSTGIIAGVFGTVIGLGFILTGRSMRTSDDVMCGSEVMYSGDRCVSTMNGEQVGEEKPIGEQRSANRREGLFMMLVGTGVAIGGACKLVIDPKPSPPVSGATWRSERHHHGVAAASALFPSAEPPARGSVACMAADAPRRSGPTAPAAVTRIRHCRLPVGR</sequence>
<organism evidence="2 3">
    <name type="scientific">Actinomadura keratinilytica</name>
    <dbReference type="NCBI Taxonomy" id="547461"/>
    <lineage>
        <taxon>Bacteria</taxon>
        <taxon>Bacillati</taxon>
        <taxon>Actinomycetota</taxon>
        <taxon>Actinomycetes</taxon>
        <taxon>Streptosporangiales</taxon>
        <taxon>Thermomonosporaceae</taxon>
        <taxon>Actinomadura</taxon>
    </lineage>
</organism>
<proteinExistence type="predicted"/>